<gene>
    <name evidence="5" type="ORF">RJ640_005276</name>
</gene>
<evidence type="ECO:0000313" key="6">
    <source>
        <dbReference type="Proteomes" id="UP001187471"/>
    </source>
</evidence>
<evidence type="ECO:0000256" key="3">
    <source>
        <dbReference type="PROSITE-ProRule" id="PRU00708"/>
    </source>
</evidence>
<dbReference type="GO" id="GO:0009451">
    <property type="term" value="P:RNA modification"/>
    <property type="evidence" value="ECO:0007669"/>
    <property type="project" value="InterPro"/>
</dbReference>
<dbReference type="InterPro" id="IPR046960">
    <property type="entry name" value="PPR_At4g14850-like_plant"/>
</dbReference>
<organism evidence="5 6">
    <name type="scientific">Escallonia rubra</name>
    <dbReference type="NCBI Taxonomy" id="112253"/>
    <lineage>
        <taxon>Eukaryota</taxon>
        <taxon>Viridiplantae</taxon>
        <taxon>Streptophyta</taxon>
        <taxon>Embryophyta</taxon>
        <taxon>Tracheophyta</taxon>
        <taxon>Spermatophyta</taxon>
        <taxon>Magnoliopsida</taxon>
        <taxon>eudicotyledons</taxon>
        <taxon>Gunneridae</taxon>
        <taxon>Pentapetalae</taxon>
        <taxon>asterids</taxon>
        <taxon>campanulids</taxon>
        <taxon>Escalloniales</taxon>
        <taxon>Escalloniaceae</taxon>
        <taxon>Escallonia</taxon>
    </lineage>
</organism>
<dbReference type="Proteomes" id="UP001187471">
    <property type="component" value="Unassembled WGS sequence"/>
</dbReference>
<comment type="caution">
    <text evidence="5">The sequence shown here is derived from an EMBL/GenBank/DDBJ whole genome shotgun (WGS) entry which is preliminary data.</text>
</comment>
<dbReference type="FunFam" id="1.25.40.10:FF:000348">
    <property type="entry name" value="Pentatricopeptide repeat-containing protein chloroplastic"/>
    <property type="match status" value="1"/>
</dbReference>
<dbReference type="Pfam" id="PF14432">
    <property type="entry name" value="DYW_deaminase"/>
    <property type="match status" value="1"/>
</dbReference>
<sequence length="654" mass="73409">MRVKLRSRTLEAPFKHIIFRSSTTFPAIFVPSNPDQFIHTNPHTLSQLLKQRPPLSRLKQIHAQIVTGALSSTSHLSDSLIHCYLYTKSLTIARALFDRYPPPFPPATLLWNLMIRNHSKLQNSSESIVLFRRMITLDHPVRVAPDKYTFTFVITSCFRQMEKVEGQVVHGMVIKNGYESNLYVGNSLINLYCVFGDMEDAHKVFDKMSDRDVFTWTSLVTGYAKHGEMGGACEIFGVMPMRNEVSWAVIISGFVGGGMYVEALRYFRDMLCDDLRVKPNEAVLVCALAACAHLGALNQGKWIDVYIDKSGTLQSSNICTALIDMYAKCGMIDCASRVFSKISRPDILNYTSMIAGFSIHGLGKDALHVFQIMLAENVKPNEVTVLAVLNGCSHSGLVKEGSSIFNNMESLWGIVPRVEHYGCYVDLLGRAGNLERAFEVVKSMPLEPDIVVWRALLSACRVHRDVDLAEQIMNYIEKLDSTGCDRGEVLLSNLNASLGKWERVSQVRKLMGERNTRSNPGCSWIEVNGVLHEFRVADLLHPQIDTIRENLREILKRASTGGYAANTMQASFDLSEEEKEQAVAWHSEKLAVAFGLISTEPGVPIRIVKNLRTCEDCHSALKAISQVFGGEIIVRDRSRFHTFKQGHCSCNDYW</sequence>
<feature type="domain" description="DYW" evidence="4">
    <location>
        <begin position="562"/>
        <end position="654"/>
    </location>
</feature>
<evidence type="ECO:0000259" key="4">
    <source>
        <dbReference type="Pfam" id="PF14432"/>
    </source>
</evidence>
<dbReference type="FunFam" id="1.25.40.10:FF:000184">
    <property type="entry name" value="Pentatricopeptide repeat-containing protein, chloroplastic"/>
    <property type="match status" value="1"/>
</dbReference>
<feature type="repeat" description="PPR" evidence="3">
    <location>
        <begin position="346"/>
        <end position="380"/>
    </location>
</feature>
<accession>A0AA88TY00</accession>
<dbReference type="Gene3D" id="1.25.40.10">
    <property type="entry name" value="Tetratricopeptide repeat domain"/>
    <property type="match status" value="3"/>
</dbReference>
<evidence type="ECO:0000313" key="5">
    <source>
        <dbReference type="EMBL" id="KAK2965113.1"/>
    </source>
</evidence>
<dbReference type="NCBIfam" id="TIGR00756">
    <property type="entry name" value="PPR"/>
    <property type="match status" value="4"/>
</dbReference>
<dbReference type="PANTHER" id="PTHR47926:SF344">
    <property type="entry name" value="OS07G0636900 PROTEIN"/>
    <property type="match status" value="1"/>
</dbReference>
<evidence type="ECO:0000256" key="2">
    <source>
        <dbReference type="ARBA" id="ARBA00022737"/>
    </source>
</evidence>
<dbReference type="InterPro" id="IPR002885">
    <property type="entry name" value="PPR_rpt"/>
</dbReference>
<dbReference type="Pfam" id="PF20431">
    <property type="entry name" value="E_motif"/>
    <property type="match status" value="1"/>
</dbReference>
<dbReference type="GO" id="GO:0008270">
    <property type="term" value="F:zinc ion binding"/>
    <property type="evidence" value="ECO:0007669"/>
    <property type="project" value="InterPro"/>
</dbReference>
<evidence type="ECO:0000256" key="1">
    <source>
        <dbReference type="ARBA" id="ARBA00006643"/>
    </source>
</evidence>
<keyword evidence="6" id="KW-1185">Reference proteome</keyword>
<dbReference type="InterPro" id="IPR032867">
    <property type="entry name" value="DYW_dom"/>
</dbReference>
<feature type="repeat" description="PPR" evidence="3">
    <location>
        <begin position="181"/>
        <end position="215"/>
    </location>
</feature>
<proteinExistence type="inferred from homology"/>
<dbReference type="EMBL" id="JAVXUO010003230">
    <property type="protein sequence ID" value="KAK2965113.1"/>
    <property type="molecule type" value="Genomic_DNA"/>
</dbReference>
<comment type="similarity">
    <text evidence="1">Belongs to the PPR family. PCMP-H subfamily.</text>
</comment>
<reference evidence="5" key="1">
    <citation type="submission" date="2022-12" db="EMBL/GenBank/DDBJ databases">
        <title>Draft genome assemblies for two species of Escallonia (Escalloniales).</title>
        <authorList>
            <person name="Chanderbali A."/>
            <person name="Dervinis C."/>
            <person name="Anghel I."/>
            <person name="Soltis D."/>
            <person name="Soltis P."/>
            <person name="Zapata F."/>
        </authorList>
    </citation>
    <scope>NUCLEOTIDE SEQUENCE</scope>
    <source>
        <strain evidence="5">UCBG92.1500</strain>
        <tissue evidence="5">Leaf</tissue>
    </source>
</reference>
<dbReference type="InterPro" id="IPR046848">
    <property type="entry name" value="E_motif"/>
</dbReference>
<name>A0AA88TY00_9ASTE</name>
<dbReference type="PANTHER" id="PTHR47926">
    <property type="entry name" value="PENTATRICOPEPTIDE REPEAT-CONTAINING PROTEIN"/>
    <property type="match status" value="1"/>
</dbReference>
<dbReference type="InterPro" id="IPR011990">
    <property type="entry name" value="TPR-like_helical_dom_sf"/>
</dbReference>
<dbReference type="AlphaFoldDB" id="A0AA88TY00"/>
<protein>
    <recommendedName>
        <fullName evidence="4">DYW domain-containing protein</fullName>
    </recommendedName>
</protein>
<dbReference type="Pfam" id="PF13041">
    <property type="entry name" value="PPR_2"/>
    <property type="match status" value="1"/>
</dbReference>
<dbReference type="GO" id="GO:0003723">
    <property type="term" value="F:RNA binding"/>
    <property type="evidence" value="ECO:0007669"/>
    <property type="project" value="InterPro"/>
</dbReference>
<keyword evidence="2" id="KW-0677">Repeat</keyword>
<feature type="repeat" description="PPR" evidence="3">
    <location>
        <begin position="243"/>
        <end position="277"/>
    </location>
</feature>
<dbReference type="PROSITE" id="PS51375">
    <property type="entry name" value="PPR"/>
    <property type="match status" value="3"/>
</dbReference>
<dbReference type="Pfam" id="PF01535">
    <property type="entry name" value="PPR"/>
    <property type="match status" value="6"/>
</dbReference>